<dbReference type="GO" id="GO:0000027">
    <property type="term" value="P:ribosomal large subunit assembly"/>
    <property type="evidence" value="ECO:0007669"/>
    <property type="project" value="UniProtKB-UniRule"/>
</dbReference>
<dbReference type="EMBL" id="CP014586">
    <property type="protein sequence ID" value="ANZ77231.1"/>
    <property type="molecule type" value="Genomic_DNA"/>
</dbReference>
<reference evidence="8 9" key="1">
    <citation type="submission" date="2016-02" db="EMBL/GenBank/DDBJ databases">
        <title>Comparative genomic and transcriptomic foundation for Pichia pastoris.</title>
        <authorList>
            <person name="Love K.R."/>
            <person name="Shah K.A."/>
            <person name="Whittaker C.A."/>
            <person name="Wu J."/>
            <person name="Bartlett M.C."/>
            <person name="Ma D."/>
            <person name="Leeson R.L."/>
            <person name="Priest M."/>
            <person name="Young S.K."/>
            <person name="Love J.C."/>
        </authorList>
    </citation>
    <scope>NUCLEOTIDE SEQUENCE [LARGE SCALE GENOMIC DNA]</scope>
    <source>
        <strain evidence="8 9">ATCC 28485</strain>
    </source>
</reference>
<feature type="region of interest" description="Disordered" evidence="7">
    <location>
        <begin position="1"/>
        <end position="100"/>
    </location>
</feature>
<dbReference type="Proteomes" id="UP000094565">
    <property type="component" value="Chromosome 3"/>
</dbReference>
<dbReference type="PANTHER" id="PTHR14211:SF7">
    <property type="entry name" value="RIBOSOME BIOGENESIS PROTEIN NOP53"/>
    <property type="match status" value="1"/>
</dbReference>
<feature type="coiled-coil region" evidence="6">
    <location>
        <begin position="267"/>
        <end position="297"/>
    </location>
</feature>
<dbReference type="GO" id="GO:0008097">
    <property type="term" value="F:5S rRNA binding"/>
    <property type="evidence" value="ECO:0007669"/>
    <property type="project" value="TreeGrafter"/>
</dbReference>
<dbReference type="AlphaFoldDB" id="A0A1B2JH64"/>
<name>A0A1B2JH64_PICPA</name>
<dbReference type="PIRSF" id="PIRSF017302">
    <property type="entry name" value="Gltscr2"/>
    <property type="match status" value="1"/>
</dbReference>
<keyword evidence="6" id="KW-0175">Coiled coil</keyword>
<dbReference type="GO" id="GO:0005654">
    <property type="term" value="C:nucleoplasm"/>
    <property type="evidence" value="ECO:0007669"/>
    <property type="project" value="UniProtKB-SubCell"/>
</dbReference>
<evidence type="ECO:0000256" key="5">
    <source>
        <dbReference type="PIRNR" id="PIRNR017302"/>
    </source>
</evidence>
<dbReference type="PANTHER" id="PTHR14211">
    <property type="entry name" value="GLIOMA SUPPRESSOR CANDIDATE REGION GENE 2"/>
    <property type="match status" value="1"/>
</dbReference>
<evidence type="ECO:0000313" key="8">
    <source>
        <dbReference type="EMBL" id="ANZ77231.1"/>
    </source>
</evidence>
<accession>A0A1B2JH64</accession>
<comment type="function">
    <text evidence="5">May play a role in ribosome biogenesis.</text>
</comment>
<evidence type="ECO:0000313" key="9">
    <source>
        <dbReference type="Proteomes" id="UP000094565"/>
    </source>
</evidence>
<sequence length="389" mass="44659">MSEAGTFKKNHSSRKGKRAWRKNIDLDDVEKGLEESRENDIRYGGNPEEMDLFTVDTSGSEQIRKKRNIPPLKSRQILEQRSKVPALDSGKRNRKPVPQQQVRRLMSLAGRTVGKSKTVALIERDGLIKTGKSLELWGAEPEEEAKKPYLPEAEPPARPETLNLPPVRVAALEDLPHAGKSYNPAVDSWKDLIEKEFFREKKAEDQLIALDEHKTLIKKMMTALEEEEEPDQLAQEEDEDSEGEKSTKSDVPEKIVHTKKTRVQRNSIKREKAMLQLEEELQQIQKKMDQIDQLDKIEKELVLENSRPKATKERKTKSKHHAVLPERVEVKLSSELTDSLRKLKPEGNLAYDQMRALQAAGVIETPQKKKEEKKPWVKVIEKASYAEFK</sequence>
<proteinExistence type="inferred from homology"/>
<evidence type="ECO:0000256" key="1">
    <source>
        <dbReference type="ARBA" id="ARBA00008838"/>
    </source>
</evidence>
<feature type="compositionally biased region" description="Acidic residues" evidence="7">
    <location>
        <begin position="224"/>
        <end position="242"/>
    </location>
</feature>
<feature type="compositionally biased region" description="Basic residues" evidence="7">
    <location>
        <begin position="8"/>
        <end position="21"/>
    </location>
</feature>
<dbReference type="GO" id="GO:0006364">
    <property type="term" value="P:rRNA processing"/>
    <property type="evidence" value="ECO:0007669"/>
    <property type="project" value="TreeGrafter"/>
</dbReference>
<feature type="region of interest" description="Disordered" evidence="7">
    <location>
        <begin position="223"/>
        <end position="263"/>
    </location>
</feature>
<feature type="compositionally biased region" description="Basic and acidic residues" evidence="7">
    <location>
        <begin position="243"/>
        <end position="256"/>
    </location>
</feature>
<keyword evidence="4 5" id="KW-0539">Nucleus</keyword>
<feature type="compositionally biased region" description="Basic and acidic residues" evidence="7">
    <location>
        <begin position="22"/>
        <end position="41"/>
    </location>
</feature>
<organism evidence="8 9">
    <name type="scientific">Komagataella pastoris</name>
    <name type="common">Yeast</name>
    <name type="synonym">Pichia pastoris</name>
    <dbReference type="NCBI Taxonomy" id="4922"/>
    <lineage>
        <taxon>Eukaryota</taxon>
        <taxon>Fungi</taxon>
        <taxon>Dikarya</taxon>
        <taxon>Ascomycota</taxon>
        <taxon>Saccharomycotina</taxon>
        <taxon>Pichiomycetes</taxon>
        <taxon>Pichiales</taxon>
        <taxon>Pichiaceae</taxon>
        <taxon>Komagataella</taxon>
    </lineage>
</organism>
<dbReference type="InterPro" id="IPR011687">
    <property type="entry name" value="Nop53/GLTSCR2"/>
</dbReference>
<evidence type="ECO:0000256" key="6">
    <source>
        <dbReference type="SAM" id="Coils"/>
    </source>
</evidence>
<feature type="region of interest" description="Disordered" evidence="7">
    <location>
        <begin position="139"/>
        <end position="163"/>
    </location>
</feature>
<evidence type="ECO:0000256" key="4">
    <source>
        <dbReference type="ARBA" id="ARBA00023242"/>
    </source>
</evidence>
<keyword evidence="9" id="KW-1185">Reference proteome</keyword>
<evidence type="ECO:0000256" key="2">
    <source>
        <dbReference type="ARBA" id="ARBA00018339"/>
    </source>
</evidence>
<dbReference type="OrthoDB" id="5072at2759"/>
<keyword evidence="3 5" id="KW-0690">Ribosome biogenesis</keyword>
<gene>
    <name evidence="8" type="primary">NOP53</name>
    <name evidence="8" type="ORF">ATY40_BA7503606</name>
</gene>
<protein>
    <recommendedName>
        <fullName evidence="2 5">Ribosome biogenesis protein NOP53</fullName>
    </recommendedName>
</protein>
<evidence type="ECO:0000256" key="3">
    <source>
        <dbReference type="ARBA" id="ARBA00022517"/>
    </source>
</evidence>
<comment type="similarity">
    <text evidence="1 5">Belongs to the NOP53 family.</text>
</comment>
<dbReference type="GO" id="GO:0005730">
    <property type="term" value="C:nucleolus"/>
    <property type="evidence" value="ECO:0007669"/>
    <property type="project" value="UniProtKB-SubCell"/>
</dbReference>
<dbReference type="Pfam" id="PF07767">
    <property type="entry name" value="Nop53"/>
    <property type="match status" value="1"/>
</dbReference>
<evidence type="ECO:0000256" key="7">
    <source>
        <dbReference type="SAM" id="MobiDB-lite"/>
    </source>
</evidence>
<comment type="subcellular location">
    <subcellularLocation>
        <location evidence="5">Nucleus</location>
        <location evidence="5">Nucleolus</location>
    </subcellularLocation>
    <subcellularLocation>
        <location evidence="5">Nucleus</location>
        <location evidence="5">Nucleoplasm</location>
    </subcellularLocation>
</comment>